<keyword evidence="4" id="KW-0812">Transmembrane</keyword>
<evidence type="ECO:0000256" key="4">
    <source>
        <dbReference type="SAM" id="Phobius"/>
    </source>
</evidence>
<reference evidence="5" key="1">
    <citation type="submission" date="2021-06" db="EMBL/GenBank/DDBJ databases">
        <authorList>
            <person name="Hodson N. C."/>
            <person name="Mongue J. A."/>
            <person name="Jaron S. K."/>
        </authorList>
    </citation>
    <scope>NUCLEOTIDE SEQUENCE</scope>
</reference>
<dbReference type="GO" id="GO:0020037">
    <property type="term" value="F:heme binding"/>
    <property type="evidence" value="ECO:0007669"/>
    <property type="project" value="InterPro"/>
</dbReference>
<gene>
    <name evidence="5" type="ORF">AFUS01_LOCUS4039</name>
</gene>
<evidence type="ECO:0000256" key="2">
    <source>
        <dbReference type="ARBA" id="ARBA00022723"/>
    </source>
</evidence>
<accession>A0A8J2J691</accession>
<dbReference type="EMBL" id="CAJVCH010024969">
    <property type="protein sequence ID" value="CAG7697630.1"/>
    <property type="molecule type" value="Genomic_DNA"/>
</dbReference>
<keyword evidence="4" id="KW-0472">Membrane</keyword>
<dbReference type="GO" id="GO:0006805">
    <property type="term" value="P:xenobiotic metabolic process"/>
    <property type="evidence" value="ECO:0007669"/>
    <property type="project" value="TreeGrafter"/>
</dbReference>
<dbReference type="AlphaFoldDB" id="A0A8J2J691"/>
<dbReference type="Pfam" id="PF00067">
    <property type="entry name" value="p450"/>
    <property type="match status" value="1"/>
</dbReference>
<sequence length="70" mass="7600">MDAYLGEIGKTTDPNSSFYGSMGETSLISVASDLLQAGSMTTSLALAWAVLYLILHLDVQKKFQKEIDDV</sequence>
<keyword evidence="6" id="KW-1185">Reference proteome</keyword>
<organism evidence="5 6">
    <name type="scientific">Allacma fusca</name>
    <dbReference type="NCBI Taxonomy" id="39272"/>
    <lineage>
        <taxon>Eukaryota</taxon>
        <taxon>Metazoa</taxon>
        <taxon>Ecdysozoa</taxon>
        <taxon>Arthropoda</taxon>
        <taxon>Hexapoda</taxon>
        <taxon>Collembola</taxon>
        <taxon>Symphypleona</taxon>
        <taxon>Sminthuridae</taxon>
        <taxon>Allacma</taxon>
    </lineage>
</organism>
<dbReference type="PANTHER" id="PTHR24300">
    <property type="entry name" value="CYTOCHROME P450 508A4-RELATED"/>
    <property type="match status" value="1"/>
</dbReference>
<evidence type="ECO:0000313" key="6">
    <source>
        <dbReference type="Proteomes" id="UP000708208"/>
    </source>
</evidence>
<keyword evidence="2" id="KW-0479">Metal-binding</keyword>
<evidence type="ECO:0000256" key="1">
    <source>
        <dbReference type="ARBA" id="ARBA00010617"/>
    </source>
</evidence>
<proteinExistence type="inferred from homology"/>
<feature type="non-terminal residue" evidence="5">
    <location>
        <position position="70"/>
    </location>
</feature>
<dbReference type="GO" id="GO:0005737">
    <property type="term" value="C:cytoplasm"/>
    <property type="evidence" value="ECO:0007669"/>
    <property type="project" value="TreeGrafter"/>
</dbReference>
<dbReference type="InterPro" id="IPR050182">
    <property type="entry name" value="Cytochrome_P450_fam2"/>
</dbReference>
<dbReference type="InterPro" id="IPR001128">
    <property type="entry name" value="Cyt_P450"/>
</dbReference>
<comment type="similarity">
    <text evidence="1">Belongs to the cytochrome P450 family.</text>
</comment>
<dbReference type="GO" id="GO:0006082">
    <property type="term" value="P:organic acid metabolic process"/>
    <property type="evidence" value="ECO:0007669"/>
    <property type="project" value="TreeGrafter"/>
</dbReference>
<dbReference type="Proteomes" id="UP000708208">
    <property type="component" value="Unassembled WGS sequence"/>
</dbReference>
<dbReference type="PANTHER" id="PTHR24300:SF375">
    <property type="entry name" value="CYTOCHROME P450 FAMILY"/>
    <property type="match status" value="1"/>
</dbReference>
<keyword evidence="4" id="KW-1133">Transmembrane helix</keyword>
<dbReference type="OrthoDB" id="1055148at2759"/>
<feature type="transmembrane region" description="Helical" evidence="4">
    <location>
        <begin position="34"/>
        <end position="55"/>
    </location>
</feature>
<dbReference type="GO" id="GO:0005506">
    <property type="term" value="F:iron ion binding"/>
    <property type="evidence" value="ECO:0007669"/>
    <property type="project" value="InterPro"/>
</dbReference>
<evidence type="ECO:0000256" key="3">
    <source>
        <dbReference type="ARBA" id="ARBA00023004"/>
    </source>
</evidence>
<keyword evidence="3" id="KW-0408">Iron</keyword>
<name>A0A8J2J691_9HEXA</name>
<comment type="caution">
    <text evidence="5">The sequence shown here is derived from an EMBL/GenBank/DDBJ whole genome shotgun (WGS) entry which is preliminary data.</text>
</comment>
<protein>
    <submittedName>
        <fullName evidence="5">Uncharacterized protein</fullName>
    </submittedName>
</protein>
<dbReference type="GO" id="GO:0016712">
    <property type="term" value="F:oxidoreductase activity, acting on paired donors, with incorporation or reduction of molecular oxygen, reduced flavin or flavoprotein as one donor, and incorporation of one atom of oxygen"/>
    <property type="evidence" value="ECO:0007669"/>
    <property type="project" value="TreeGrafter"/>
</dbReference>
<evidence type="ECO:0000313" key="5">
    <source>
        <dbReference type="EMBL" id="CAG7697630.1"/>
    </source>
</evidence>